<keyword evidence="3" id="KW-1185">Reference proteome</keyword>
<feature type="chain" id="PRO_5041900294" evidence="1">
    <location>
        <begin position="24"/>
        <end position="136"/>
    </location>
</feature>
<keyword evidence="1" id="KW-0732">Signal</keyword>
<evidence type="ECO:0000313" key="3">
    <source>
        <dbReference type="Proteomes" id="UP001193501"/>
    </source>
</evidence>
<dbReference type="AlphaFoldDB" id="A0AAE4Y859"/>
<sequence>MPDKRHRIALALILAALPGVALAELTDDPDKGNAHDTRVNADIDAVNTRNPKSWLHSASTQDHEVDPWTNELYLGEHCRARPLDQHVEIREDENHGFPGAFTGDFLRSRQELGISGSNCLWSPEIGDWPPPGASDE</sequence>
<evidence type="ECO:0000256" key="1">
    <source>
        <dbReference type="SAM" id="SignalP"/>
    </source>
</evidence>
<organism evidence="2 3">
    <name type="scientific">Stagnihabitans tardus</name>
    <dbReference type="NCBI Taxonomy" id="2699202"/>
    <lineage>
        <taxon>Bacteria</taxon>
        <taxon>Pseudomonadati</taxon>
        <taxon>Pseudomonadota</taxon>
        <taxon>Alphaproteobacteria</taxon>
        <taxon>Rhodobacterales</taxon>
        <taxon>Paracoccaceae</taxon>
        <taxon>Stagnihabitans</taxon>
    </lineage>
</organism>
<dbReference type="RefSeq" id="WP_168773433.1">
    <property type="nucleotide sequence ID" value="NZ_JAABNR010000002.1"/>
</dbReference>
<reference evidence="2" key="1">
    <citation type="submission" date="2020-01" db="EMBL/GenBank/DDBJ databases">
        <authorList>
            <person name="Chen W.-M."/>
        </authorList>
    </citation>
    <scope>NUCLEOTIDE SEQUENCE</scope>
    <source>
        <strain evidence="2">CYK-10</strain>
    </source>
</reference>
<proteinExistence type="predicted"/>
<evidence type="ECO:0000313" key="2">
    <source>
        <dbReference type="EMBL" id="NBZ86636.1"/>
    </source>
</evidence>
<dbReference type="Proteomes" id="UP001193501">
    <property type="component" value="Unassembled WGS sequence"/>
</dbReference>
<gene>
    <name evidence="2" type="ORF">GV832_03510</name>
</gene>
<feature type="signal peptide" evidence="1">
    <location>
        <begin position="1"/>
        <end position="23"/>
    </location>
</feature>
<accession>A0AAE4Y859</accession>
<name>A0AAE4Y859_9RHOB</name>
<comment type="caution">
    <text evidence="2">The sequence shown here is derived from an EMBL/GenBank/DDBJ whole genome shotgun (WGS) entry which is preliminary data.</text>
</comment>
<protein>
    <submittedName>
        <fullName evidence="2">Uncharacterized protein</fullName>
    </submittedName>
</protein>
<dbReference type="EMBL" id="JAABNR010000002">
    <property type="protein sequence ID" value="NBZ86636.1"/>
    <property type="molecule type" value="Genomic_DNA"/>
</dbReference>